<dbReference type="Pfam" id="PF00171">
    <property type="entry name" value="Aldedh"/>
    <property type="match status" value="1"/>
</dbReference>
<dbReference type="PANTHER" id="PTHR43353:SF5">
    <property type="entry name" value="SUCCINATE-SEMIALDEHYDE DEHYDROGENASE, MITOCHONDRIAL"/>
    <property type="match status" value="1"/>
</dbReference>
<dbReference type="Gene3D" id="3.40.309.10">
    <property type="entry name" value="Aldehyde Dehydrogenase, Chain A, domain 2"/>
    <property type="match status" value="1"/>
</dbReference>
<feature type="compositionally biased region" description="Basic residues" evidence="4">
    <location>
        <begin position="1"/>
        <end position="15"/>
    </location>
</feature>
<organism evidence="6 7">
    <name type="scientific">Desmophyllum pertusum</name>
    <dbReference type="NCBI Taxonomy" id="174260"/>
    <lineage>
        <taxon>Eukaryota</taxon>
        <taxon>Metazoa</taxon>
        <taxon>Cnidaria</taxon>
        <taxon>Anthozoa</taxon>
        <taxon>Hexacorallia</taxon>
        <taxon>Scleractinia</taxon>
        <taxon>Caryophylliina</taxon>
        <taxon>Caryophylliidae</taxon>
        <taxon>Desmophyllum</taxon>
    </lineage>
</organism>
<name>A0A9X0CUJ9_9CNID</name>
<dbReference type="InterPro" id="IPR050740">
    <property type="entry name" value="Aldehyde_DH_Superfamily"/>
</dbReference>
<protein>
    <submittedName>
        <fullName evidence="6">Succinate-semialdehyde dehydrogenase, mitochondrial</fullName>
        <ecNumber evidence="6">1.2.1.24</ecNumber>
    </submittedName>
</protein>
<feature type="compositionally biased region" description="Basic and acidic residues" evidence="4">
    <location>
        <begin position="63"/>
        <end position="74"/>
    </location>
</feature>
<dbReference type="InterPro" id="IPR015590">
    <property type="entry name" value="Aldehyde_DH_dom"/>
</dbReference>
<evidence type="ECO:0000259" key="5">
    <source>
        <dbReference type="Pfam" id="PF00171"/>
    </source>
</evidence>
<dbReference type="EC" id="1.2.1.24" evidence="6"/>
<evidence type="ECO:0000256" key="2">
    <source>
        <dbReference type="PROSITE-ProRule" id="PRU10007"/>
    </source>
</evidence>
<proteinExistence type="inferred from homology"/>
<feature type="compositionally biased region" description="Basic residues" evidence="4">
    <location>
        <begin position="110"/>
        <end position="142"/>
    </location>
</feature>
<dbReference type="EMBL" id="MU826396">
    <property type="protein sequence ID" value="KAJ7376557.1"/>
    <property type="molecule type" value="Genomic_DNA"/>
</dbReference>
<evidence type="ECO:0000313" key="6">
    <source>
        <dbReference type="EMBL" id="KAJ7376557.1"/>
    </source>
</evidence>
<feature type="compositionally biased region" description="Basic and acidic residues" evidence="4">
    <location>
        <begin position="36"/>
        <end position="47"/>
    </location>
</feature>
<dbReference type="GO" id="GO:0004777">
    <property type="term" value="F:succinate-semialdehyde dehydrogenase (NAD+) activity"/>
    <property type="evidence" value="ECO:0007669"/>
    <property type="project" value="UniProtKB-EC"/>
</dbReference>
<feature type="compositionally biased region" description="Basic residues" evidence="4">
    <location>
        <begin position="48"/>
        <end position="62"/>
    </location>
</feature>
<feature type="active site" evidence="2">
    <location>
        <position position="172"/>
    </location>
</feature>
<evidence type="ECO:0000256" key="4">
    <source>
        <dbReference type="SAM" id="MobiDB-lite"/>
    </source>
</evidence>
<sequence length="293" mass="32492">MEVGQKKCRPTRKSAGRLEKVQADQKKWKLARKSAGRLEKVQADQKKGRPSRKKCRPTRKSAGRLEKVQADQKKGRPARKSAGHPEKGQAGQKKCRPAEKEKVQADQKKGRPRKKCRPEKWKLARKVQGRPQKKCRPARKRAGRPEKSAGRPGKVQLLLSKCVDPIKRVSLELGGNAPFIVFDSANIDAAVDGRSVPSLGTLLRYLKTCICANRILVQDKIYDEFASKFAAAVDKQMKVGNGMDASSTQGPLINEKAVQKVESHVKDACPKALNACEVVSGMSWEVTSFSQLF</sequence>
<dbReference type="Proteomes" id="UP001163046">
    <property type="component" value="Unassembled WGS sequence"/>
</dbReference>
<feature type="compositionally biased region" description="Basic and acidic residues" evidence="4">
    <location>
        <begin position="96"/>
        <end position="109"/>
    </location>
</feature>
<dbReference type="InterPro" id="IPR016162">
    <property type="entry name" value="Ald_DH_N"/>
</dbReference>
<feature type="domain" description="Aldehyde dehydrogenase" evidence="5">
    <location>
        <begin position="160"/>
        <end position="270"/>
    </location>
</feature>
<dbReference type="PROSITE" id="PS00687">
    <property type="entry name" value="ALDEHYDE_DEHYDR_GLU"/>
    <property type="match status" value="1"/>
</dbReference>
<dbReference type="PANTHER" id="PTHR43353">
    <property type="entry name" value="SUCCINATE-SEMIALDEHYDE DEHYDROGENASE, MITOCHONDRIAL"/>
    <property type="match status" value="1"/>
</dbReference>
<comment type="caution">
    <text evidence="6">The sequence shown here is derived from an EMBL/GenBank/DDBJ whole genome shotgun (WGS) entry which is preliminary data.</text>
</comment>
<dbReference type="InterPro" id="IPR029510">
    <property type="entry name" value="Ald_DH_CS_GLU"/>
</dbReference>
<reference evidence="6" key="1">
    <citation type="submission" date="2023-01" db="EMBL/GenBank/DDBJ databases">
        <title>Genome assembly of the deep-sea coral Lophelia pertusa.</title>
        <authorList>
            <person name="Herrera S."/>
            <person name="Cordes E."/>
        </authorList>
    </citation>
    <scope>NUCLEOTIDE SEQUENCE</scope>
    <source>
        <strain evidence="6">USNM1676648</strain>
        <tissue evidence="6">Polyp</tissue>
    </source>
</reference>
<feature type="region of interest" description="Disordered" evidence="4">
    <location>
        <begin position="1"/>
        <end position="152"/>
    </location>
</feature>
<dbReference type="SUPFAM" id="SSF53720">
    <property type="entry name" value="ALDH-like"/>
    <property type="match status" value="1"/>
</dbReference>
<evidence type="ECO:0000313" key="7">
    <source>
        <dbReference type="Proteomes" id="UP001163046"/>
    </source>
</evidence>
<evidence type="ECO:0000256" key="1">
    <source>
        <dbReference type="ARBA" id="ARBA00023002"/>
    </source>
</evidence>
<comment type="similarity">
    <text evidence="3">Belongs to the aldehyde dehydrogenase family.</text>
</comment>
<feature type="compositionally biased region" description="Basic and acidic residues" evidence="4">
    <location>
        <begin position="16"/>
        <end position="27"/>
    </location>
</feature>
<accession>A0A9X0CUJ9</accession>
<dbReference type="InterPro" id="IPR016161">
    <property type="entry name" value="Ald_DH/histidinol_DH"/>
</dbReference>
<keyword evidence="7" id="KW-1185">Reference proteome</keyword>
<dbReference type="AlphaFoldDB" id="A0A9X0CUJ9"/>
<dbReference type="OrthoDB" id="310895at2759"/>
<dbReference type="InterPro" id="IPR016163">
    <property type="entry name" value="Ald_DH_C"/>
</dbReference>
<keyword evidence="1 3" id="KW-0560">Oxidoreductase</keyword>
<evidence type="ECO:0000256" key="3">
    <source>
        <dbReference type="RuleBase" id="RU003345"/>
    </source>
</evidence>
<dbReference type="GO" id="GO:0009450">
    <property type="term" value="P:gamma-aminobutyric acid catabolic process"/>
    <property type="evidence" value="ECO:0007669"/>
    <property type="project" value="TreeGrafter"/>
</dbReference>
<gene>
    <name evidence="6" type="primary">ALDH5A1_3</name>
    <name evidence="6" type="ORF">OS493_034013</name>
</gene>
<dbReference type="Gene3D" id="3.40.605.10">
    <property type="entry name" value="Aldehyde Dehydrogenase, Chain A, domain 1"/>
    <property type="match status" value="1"/>
</dbReference>